<gene>
    <name evidence="3" type="ORF">CARN5_0987</name>
</gene>
<comment type="caution">
    <text evidence="3">The sequence shown here is derived from an EMBL/GenBank/DDBJ whole genome shotgun (WGS) entry which is preliminary data.</text>
</comment>
<feature type="compositionally biased region" description="Pro residues" evidence="1">
    <location>
        <begin position="116"/>
        <end position="125"/>
    </location>
</feature>
<sequence>MPRRRLRERALNMLERFGVVFSRDRLTLWLIGAAVCVASLTFLIYRIIRHEVTRTAAAPSAFRMVRMPPSPPAPAPAAVPLAKMPPIDLHRKASRLSSSGPSARQAGTHPAKHGLPKPPPSPPAASPAMTHAAYPPPAWTVSTPLKANLISRYVTYWIRQVESTGAREGPIERGGEIQVRVTVFRNGNLAQLSVVRSTLPASASDKAVRMIRTASPFAPFPEDLARQANKLVIRCTMNFLNGDVGAQSRPSASGGAGIMPTQGLSGSLSQALLGSDS</sequence>
<keyword evidence="2" id="KW-1133">Transmembrane helix</keyword>
<dbReference type="Gene3D" id="3.30.1150.10">
    <property type="match status" value="1"/>
</dbReference>
<name>E6QE93_9ZZZZ</name>
<evidence type="ECO:0000256" key="2">
    <source>
        <dbReference type="SAM" id="Phobius"/>
    </source>
</evidence>
<accession>E6QE93</accession>
<dbReference type="AlphaFoldDB" id="E6QE93"/>
<protein>
    <recommendedName>
        <fullName evidence="4">Gram-negative bacterial tonB protein</fullName>
    </recommendedName>
</protein>
<dbReference type="EMBL" id="CABP01000120">
    <property type="protein sequence ID" value="CBI05503.1"/>
    <property type="molecule type" value="Genomic_DNA"/>
</dbReference>
<keyword evidence="2" id="KW-0812">Transmembrane</keyword>
<organism evidence="3">
    <name type="scientific">mine drainage metagenome</name>
    <dbReference type="NCBI Taxonomy" id="410659"/>
    <lineage>
        <taxon>unclassified sequences</taxon>
        <taxon>metagenomes</taxon>
        <taxon>ecological metagenomes</taxon>
    </lineage>
</organism>
<proteinExistence type="predicted"/>
<keyword evidence="2" id="KW-0472">Membrane</keyword>
<feature type="region of interest" description="Disordered" evidence="1">
    <location>
        <begin position="92"/>
        <end position="130"/>
    </location>
</feature>
<evidence type="ECO:0000313" key="3">
    <source>
        <dbReference type="EMBL" id="CBI05503.1"/>
    </source>
</evidence>
<evidence type="ECO:0000256" key="1">
    <source>
        <dbReference type="SAM" id="MobiDB-lite"/>
    </source>
</evidence>
<evidence type="ECO:0008006" key="4">
    <source>
        <dbReference type="Google" id="ProtNLM"/>
    </source>
</evidence>
<feature type="transmembrane region" description="Helical" evidence="2">
    <location>
        <begin position="26"/>
        <end position="48"/>
    </location>
</feature>
<dbReference type="SUPFAM" id="SSF74653">
    <property type="entry name" value="TolA/TonB C-terminal domain"/>
    <property type="match status" value="1"/>
</dbReference>
<reference evidence="3" key="1">
    <citation type="submission" date="2009-10" db="EMBL/GenBank/DDBJ databases">
        <title>Diversity of trophic interactions inside an arsenic-rich microbial ecosystem.</title>
        <authorList>
            <person name="Bertin P.N."/>
            <person name="Heinrich-Salmeron A."/>
            <person name="Pelletier E."/>
            <person name="Goulhen-Chollet F."/>
            <person name="Arsene-Ploetze F."/>
            <person name="Gallien S."/>
            <person name="Calteau A."/>
            <person name="Vallenet D."/>
            <person name="Casiot C."/>
            <person name="Chane-Woon-Ming B."/>
            <person name="Giloteaux L."/>
            <person name="Barakat M."/>
            <person name="Bonnefoy V."/>
            <person name="Bruneel O."/>
            <person name="Chandler M."/>
            <person name="Cleiss J."/>
            <person name="Duran R."/>
            <person name="Elbaz-Poulichet F."/>
            <person name="Fonknechten N."/>
            <person name="Lauga B."/>
            <person name="Mornico D."/>
            <person name="Ortet P."/>
            <person name="Schaeffer C."/>
            <person name="Siguier P."/>
            <person name="Alexander Thil Smith A."/>
            <person name="Van Dorsselaer A."/>
            <person name="Weissenbach J."/>
            <person name="Medigue C."/>
            <person name="Le Paslier D."/>
        </authorList>
    </citation>
    <scope>NUCLEOTIDE SEQUENCE</scope>
</reference>